<accession>A0A7G7VI33</accession>
<sequence>MNEKVFAQIMDIRNSGRVNMFDVPRVQRMAFEMGFYELVCFIEEDRATYVRFILTGEK</sequence>
<dbReference type="AlphaFoldDB" id="A0A7G7VI33"/>
<protein>
    <submittedName>
        <fullName evidence="1">DUF5049 domain-containing protein</fullName>
    </submittedName>
</protein>
<name>A0A7G7VI33_9FIRM</name>
<evidence type="ECO:0000313" key="2">
    <source>
        <dbReference type="Proteomes" id="UP000515480"/>
    </source>
</evidence>
<keyword evidence="2" id="KW-1185">Reference proteome</keyword>
<dbReference type="Proteomes" id="UP000515480">
    <property type="component" value="Chromosome"/>
</dbReference>
<dbReference type="EMBL" id="CP060204">
    <property type="protein sequence ID" value="QNH53776.1"/>
    <property type="molecule type" value="Genomic_DNA"/>
</dbReference>
<proteinExistence type="predicted"/>
<reference evidence="1 2" key="1">
    <citation type="submission" date="2020-07" db="EMBL/GenBank/DDBJ databases">
        <title>Complete genome and description of Selenomonas timonensis sp. nov., a new bacterium isolated from a gingivitis subject.</title>
        <authorList>
            <person name="Antezack A."/>
        </authorList>
    </citation>
    <scope>NUCLEOTIDE SEQUENCE [LARGE SCALE GENOMIC DNA]</scope>
    <source>
        <strain evidence="1 2">Marseille-Q3039</strain>
    </source>
</reference>
<dbReference type="InterPro" id="IPR032488">
    <property type="entry name" value="DUF5049"/>
</dbReference>
<dbReference type="RefSeq" id="WP_185979900.1">
    <property type="nucleotide sequence ID" value="NZ_CP060204.1"/>
</dbReference>
<dbReference type="Pfam" id="PF16468">
    <property type="entry name" value="DUF5049"/>
    <property type="match status" value="1"/>
</dbReference>
<organism evidence="1 2">
    <name type="scientific">Selenomonas timonae</name>
    <dbReference type="NCBI Taxonomy" id="2754044"/>
    <lineage>
        <taxon>Bacteria</taxon>
        <taxon>Bacillati</taxon>
        <taxon>Bacillota</taxon>
        <taxon>Negativicutes</taxon>
        <taxon>Selenomonadales</taxon>
        <taxon>Selenomonadaceae</taxon>
        <taxon>Selenomonas</taxon>
    </lineage>
</organism>
<evidence type="ECO:0000313" key="1">
    <source>
        <dbReference type="EMBL" id="QNH53776.1"/>
    </source>
</evidence>
<gene>
    <name evidence="1" type="ORF">H1B31_07780</name>
</gene>
<dbReference type="KEGG" id="stim:H1B31_07780"/>